<evidence type="ECO:0000313" key="3">
    <source>
        <dbReference type="Proteomes" id="UP000095651"/>
    </source>
</evidence>
<dbReference type="InterPro" id="IPR010262">
    <property type="entry name" value="Arylsulfotransferase_bact"/>
</dbReference>
<dbReference type="EMBL" id="CYZE01000027">
    <property type="protein sequence ID" value="CUP36496.1"/>
    <property type="molecule type" value="Genomic_DNA"/>
</dbReference>
<name>A0A174MMA8_9FIRM</name>
<dbReference type="PANTHER" id="PTHR35340">
    <property type="entry name" value="PQQ ENZYME REPEAT PROTEIN-RELATED"/>
    <property type="match status" value="1"/>
</dbReference>
<gene>
    <name evidence="2" type="ORF">ERS852407_05719</name>
</gene>
<organism evidence="2 3">
    <name type="scientific">Hungatella hathewayi</name>
    <dbReference type="NCBI Taxonomy" id="154046"/>
    <lineage>
        <taxon>Bacteria</taxon>
        <taxon>Bacillati</taxon>
        <taxon>Bacillota</taxon>
        <taxon>Clostridia</taxon>
        <taxon>Lachnospirales</taxon>
        <taxon>Lachnospiraceae</taxon>
        <taxon>Hungatella</taxon>
    </lineage>
</organism>
<evidence type="ECO:0000313" key="2">
    <source>
        <dbReference type="EMBL" id="CUP36496.1"/>
    </source>
</evidence>
<dbReference type="InterPro" id="IPR053143">
    <property type="entry name" value="Arylsulfate_ST"/>
</dbReference>
<dbReference type="InterPro" id="IPR038477">
    <property type="entry name" value="ASST_N_sf"/>
</dbReference>
<sequence>MERKTIGYERISHLVERQYEQETAMRKELEGGNYTAEHPYVVVNPYFVNPLTALLLFNTEKEEAVTLTVKGKEAAGDITHTFPKAKEQILPVLGLYPEYDNTVVITLEDGTAYDVTMTTEKIENMPYQADYINTTSDYMNGQLMFVTPAGDSMAGGYDYRGDCRWHLVEPFIFDMKPAANGRILIGSNRLLNMPYYTAGVCEMDLVGKIYTEYRIPGGYHHDQFEMEDGNLLILTQEKNAATAEDMCVLVDRGSGEIIKSWDYKKVLPQEAAKSGSWSEHDWFHNNAVWYDKRTNSLTLSGRHQDAVINIDFETGELNWIIGDPEGWPEDMVSRYFFTPAGEGDFDWQYEQHACMMLPDGDIMMFDNGHWRSKNKEHYRLNRDNFSRGVRYHIDTEKMTIEQVWQFGKERKNDFFSSYISNVEYYRDGYYLVHSGGMGYNHGVTCEELPVYMNLEDPECVLKSITVEIMDGELMYEMHLPSNYYRAEKMSLYREGKNLDLGKGRVVGKLGVTGEFDTEVPAESTGELLPESCEAVLTEEDDRIIFKAKFKKGQLVMFQLEKEDDPAEIHRYFISTSAQKFLAMCSGTFLPKDDREVTLNVDKEGLNGTFDVRVIIDDVKYETGLKIPQSR</sequence>
<dbReference type="GO" id="GO:0004062">
    <property type="term" value="F:aryl sulfotransferase activity"/>
    <property type="evidence" value="ECO:0007669"/>
    <property type="project" value="InterPro"/>
</dbReference>
<dbReference type="PANTHER" id="PTHR35340:SF10">
    <property type="entry name" value="CYTOPLASMIC PROTEIN"/>
    <property type="match status" value="1"/>
</dbReference>
<dbReference type="AlphaFoldDB" id="A0A174MMA8"/>
<keyword evidence="2" id="KW-0808">Transferase</keyword>
<dbReference type="InterPro" id="IPR035391">
    <property type="entry name" value="Arylsulfotran_N"/>
</dbReference>
<evidence type="ECO:0000259" key="1">
    <source>
        <dbReference type="Pfam" id="PF17425"/>
    </source>
</evidence>
<accession>A0A174MMA8</accession>
<dbReference type="Proteomes" id="UP000095651">
    <property type="component" value="Unassembled WGS sequence"/>
</dbReference>
<reference evidence="2 3" key="1">
    <citation type="submission" date="2015-09" db="EMBL/GenBank/DDBJ databases">
        <authorList>
            <consortium name="Pathogen Informatics"/>
        </authorList>
    </citation>
    <scope>NUCLEOTIDE SEQUENCE [LARGE SCALE GENOMIC DNA]</scope>
    <source>
        <strain evidence="2 3">2789STDY5608850</strain>
    </source>
</reference>
<dbReference type="Pfam" id="PF05935">
    <property type="entry name" value="Arylsulfotrans"/>
    <property type="match status" value="1"/>
</dbReference>
<dbReference type="Gene3D" id="2.60.40.3100">
    <property type="entry name" value="Arylsulphate sulphotransferase monomer, N-terminal domain"/>
    <property type="match status" value="1"/>
</dbReference>
<dbReference type="RefSeq" id="WP_055660354.1">
    <property type="nucleotide sequence ID" value="NZ_CABIXC010000027.1"/>
</dbReference>
<proteinExistence type="predicted"/>
<feature type="domain" description="Arylsulfotransferase N-terminal" evidence="1">
    <location>
        <begin position="40"/>
        <end position="115"/>
    </location>
</feature>
<dbReference type="Pfam" id="PF17425">
    <property type="entry name" value="Arylsulfotran_N"/>
    <property type="match status" value="1"/>
</dbReference>
<protein>
    <submittedName>
        <fullName evidence="2">Arylsulfotransferase (ASST)</fullName>
    </submittedName>
</protein>